<dbReference type="Proteomes" id="UP000759537">
    <property type="component" value="Unassembled WGS sequence"/>
</dbReference>
<organism evidence="2 3">
    <name type="scientific">Russula ochroleuca</name>
    <dbReference type="NCBI Taxonomy" id="152965"/>
    <lineage>
        <taxon>Eukaryota</taxon>
        <taxon>Fungi</taxon>
        <taxon>Dikarya</taxon>
        <taxon>Basidiomycota</taxon>
        <taxon>Agaricomycotina</taxon>
        <taxon>Agaricomycetes</taxon>
        <taxon>Russulales</taxon>
        <taxon>Russulaceae</taxon>
        <taxon>Russula</taxon>
    </lineage>
</organism>
<keyword evidence="1" id="KW-0732">Signal</keyword>
<dbReference type="EMBL" id="WHVB01000034">
    <property type="protein sequence ID" value="KAF8467997.1"/>
    <property type="molecule type" value="Genomic_DNA"/>
</dbReference>
<protein>
    <recommendedName>
        <fullName evidence="4">Secreted protein</fullName>
    </recommendedName>
</protein>
<feature type="signal peptide" evidence="1">
    <location>
        <begin position="1"/>
        <end position="19"/>
    </location>
</feature>
<comment type="caution">
    <text evidence="2">The sequence shown here is derived from an EMBL/GenBank/DDBJ whole genome shotgun (WGS) entry which is preliminary data.</text>
</comment>
<dbReference type="AlphaFoldDB" id="A0A9P5JXU2"/>
<feature type="chain" id="PRO_5040477980" description="Secreted protein" evidence="1">
    <location>
        <begin position="20"/>
        <end position="130"/>
    </location>
</feature>
<proteinExistence type="predicted"/>
<gene>
    <name evidence="2" type="ORF">DFH94DRAFT_290854</name>
</gene>
<accession>A0A9P5JXU2</accession>
<evidence type="ECO:0000256" key="1">
    <source>
        <dbReference type="SAM" id="SignalP"/>
    </source>
</evidence>
<evidence type="ECO:0008006" key="4">
    <source>
        <dbReference type="Google" id="ProtNLM"/>
    </source>
</evidence>
<reference evidence="2" key="2">
    <citation type="journal article" date="2020" name="Nat. Commun.">
        <title>Large-scale genome sequencing of mycorrhizal fungi provides insights into the early evolution of symbiotic traits.</title>
        <authorList>
            <person name="Miyauchi S."/>
            <person name="Kiss E."/>
            <person name="Kuo A."/>
            <person name="Drula E."/>
            <person name="Kohler A."/>
            <person name="Sanchez-Garcia M."/>
            <person name="Morin E."/>
            <person name="Andreopoulos B."/>
            <person name="Barry K.W."/>
            <person name="Bonito G."/>
            <person name="Buee M."/>
            <person name="Carver A."/>
            <person name="Chen C."/>
            <person name="Cichocki N."/>
            <person name="Clum A."/>
            <person name="Culley D."/>
            <person name="Crous P.W."/>
            <person name="Fauchery L."/>
            <person name="Girlanda M."/>
            <person name="Hayes R.D."/>
            <person name="Keri Z."/>
            <person name="LaButti K."/>
            <person name="Lipzen A."/>
            <person name="Lombard V."/>
            <person name="Magnuson J."/>
            <person name="Maillard F."/>
            <person name="Murat C."/>
            <person name="Nolan M."/>
            <person name="Ohm R.A."/>
            <person name="Pangilinan J."/>
            <person name="Pereira M.F."/>
            <person name="Perotto S."/>
            <person name="Peter M."/>
            <person name="Pfister S."/>
            <person name="Riley R."/>
            <person name="Sitrit Y."/>
            <person name="Stielow J.B."/>
            <person name="Szollosi G."/>
            <person name="Zifcakova L."/>
            <person name="Stursova M."/>
            <person name="Spatafora J.W."/>
            <person name="Tedersoo L."/>
            <person name="Vaario L.M."/>
            <person name="Yamada A."/>
            <person name="Yan M."/>
            <person name="Wang P."/>
            <person name="Xu J."/>
            <person name="Bruns T."/>
            <person name="Baldrian P."/>
            <person name="Vilgalys R."/>
            <person name="Dunand C."/>
            <person name="Henrissat B."/>
            <person name="Grigoriev I.V."/>
            <person name="Hibbett D."/>
            <person name="Nagy L.G."/>
            <person name="Martin F.M."/>
        </authorList>
    </citation>
    <scope>NUCLEOTIDE SEQUENCE</scope>
    <source>
        <strain evidence="2">Prilba</strain>
    </source>
</reference>
<name>A0A9P5JXU2_9AGAM</name>
<evidence type="ECO:0000313" key="2">
    <source>
        <dbReference type="EMBL" id="KAF8467997.1"/>
    </source>
</evidence>
<reference evidence="2" key="1">
    <citation type="submission" date="2019-10" db="EMBL/GenBank/DDBJ databases">
        <authorList>
            <consortium name="DOE Joint Genome Institute"/>
            <person name="Kuo A."/>
            <person name="Miyauchi S."/>
            <person name="Kiss E."/>
            <person name="Drula E."/>
            <person name="Kohler A."/>
            <person name="Sanchez-Garcia M."/>
            <person name="Andreopoulos B."/>
            <person name="Barry K.W."/>
            <person name="Bonito G."/>
            <person name="Buee M."/>
            <person name="Carver A."/>
            <person name="Chen C."/>
            <person name="Cichocki N."/>
            <person name="Clum A."/>
            <person name="Culley D."/>
            <person name="Crous P.W."/>
            <person name="Fauchery L."/>
            <person name="Girlanda M."/>
            <person name="Hayes R."/>
            <person name="Keri Z."/>
            <person name="LaButti K."/>
            <person name="Lipzen A."/>
            <person name="Lombard V."/>
            <person name="Magnuson J."/>
            <person name="Maillard F."/>
            <person name="Morin E."/>
            <person name="Murat C."/>
            <person name="Nolan M."/>
            <person name="Ohm R."/>
            <person name="Pangilinan J."/>
            <person name="Pereira M."/>
            <person name="Perotto S."/>
            <person name="Peter M."/>
            <person name="Riley R."/>
            <person name="Sitrit Y."/>
            <person name="Stielow B."/>
            <person name="Szollosi G."/>
            <person name="Zifcakova L."/>
            <person name="Stursova M."/>
            <person name="Spatafora J.W."/>
            <person name="Tedersoo L."/>
            <person name="Vaario L.-M."/>
            <person name="Yamada A."/>
            <person name="Yan M."/>
            <person name="Wang P."/>
            <person name="Xu J."/>
            <person name="Bruns T."/>
            <person name="Baldrian P."/>
            <person name="Vilgalys R."/>
            <person name="Henrissat B."/>
            <person name="Grigoriev I.V."/>
            <person name="Hibbett D."/>
            <person name="Nagy L.G."/>
            <person name="Martin F.M."/>
        </authorList>
    </citation>
    <scope>NUCLEOTIDE SEQUENCE</scope>
    <source>
        <strain evidence="2">Prilba</strain>
    </source>
</reference>
<evidence type="ECO:0000313" key="3">
    <source>
        <dbReference type="Proteomes" id="UP000759537"/>
    </source>
</evidence>
<keyword evidence="3" id="KW-1185">Reference proteome</keyword>
<sequence>MHQVSKPFLWHFLILKALAAVVATAPDLRLMTPNPFALLFQGAWSFPPPTGPFVTTDCVSFTIPFLDVHIPSSVPRRLAGDDQGITTPCLMPHKVLISVARIQKRQALRACVVGRRLEVRVRVFLTWGCP</sequence>